<evidence type="ECO:0000313" key="3">
    <source>
        <dbReference type="Proteomes" id="UP000248021"/>
    </source>
</evidence>
<comment type="caution">
    <text evidence="2">The sequence shown here is derived from an EMBL/GenBank/DDBJ whole genome shotgun (WGS) entry which is preliminary data.</text>
</comment>
<dbReference type="Pfam" id="PF13154">
    <property type="entry name" value="DUF3991"/>
    <property type="match status" value="1"/>
</dbReference>
<dbReference type="Gene3D" id="3.40.1360.10">
    <property type="match status" value="1"/>
</dbReference>
<dbReference type="Pfam" id="PF13155">
    <property type="entry name" value="Toprim_2"/>
    <property type="match status" value="1"/>
</dbReference>
<keyword evidence="3" id="KW-1185">Reference proteome</keyword>
<accession>A0A2V3TTU0</accession>
<name>A0A2V3TTU0_9HYPH</name>
<dbReference type="InterPro" id="IPR025054">
    <property type="entry name" value="DUF3991"/>
</dbReference>
<dbReference type="EMBL" id="QJJK01000021">
    <property type="protein sequence ID" value="PXW51197.1"/>
    <property type="molecule type" value="Genomic_DNA"/>
</dbReference>
<evidence type="ECO:0000259" key="1">
    <source>
        <dbReference type="Pfam" id="PF13154"/>
    </source>
</evidence>
<proteinExistence type="predicted"/>
<organism evidence="2 3">
    <name type="scientific">Chelatococcus asaccharovorans</name>
    <dbReference type="NCBI Taxonomy" id="28210"/>
    <lineage>
        <taxon>Bacteria</taxon>
        <taxon>Pseudomonadati</taxon>
        <taxon>Pseudomonadota</taxon>
        <taxon>Alphaproteobacteria</taxon>
        <taxon>Hyphomicrobiales</taxon>
        <taxon>Chelatococcaceae</taxon>
        <taxon>Chelatococcus</taxon>
    </lineage>
</organism>
<dbReference type="CDD" id="cd00188">
    <property type="entry name" value="TOPRIM"/>
    <property type="match status" value="1"/>
</dbReference>
<protein>
    <submittedName>
        <fullName evidence="2">Uncharacterized protein DUF3991</fullName>
    </submittedName>
</protein>
<dbReference type="Proteomes" id="UP000248021">
    <property type="component" value="Unassembled WGS sequence"/>
</dbReference>
<dbReference type="RefSeq" id="WP_068184897.1">
    <property type="nucleotide sequence ID" value="NZ_JAHBRY010000004.1"/>
</dbReference>
<feature type="domain" description="DUF3991" evidence="1">
    <location>
        <begin position="128"/>
        <end position="197"/>
    </location>
</feature>
<dbReference type="OrthoDB" id="5757175at2"/>
<dbReference type="AlphaFoldDB" id="A0A2V3TTU0"/>
<sequence length="304" mass="32600">MPRYDIDALKAAVTCPALLETNGWKVDLRESTPRAIKYRRGEGEIIVVIHQGRGWFDPTSDAKGDVLSLAQRLGSPDFASAAKAVADLVGFEPSAPAWQRKSKQYSPGAIISRWSERALPRPGSAAWSYLTLTRAIPEAVVSAAVAAGRLREGPKGSIWAGHFDASGIVVGWEERGPNWRGFARGGGKALFSIGSDKALRLCVTEAAIDAMSLAALEERRPDSAYASTGGGWAPSTESQIRAFASRPGAQIVAASDGNDQGDTYAERLRHIAAEAGAQYLRLWPDAEDWNEHIQQSRAGQTSDG</sequence>
<reference evidence="2 3" key="1">
    <citation type="submission" date="2018-05" db="EMBL/GenBank/DDBJ databases">
        <title>Genomic Encyclopedia of Type Strains, Phase IV (KMG-IV): sequencing the most valuable type-strain genomes for metagenomic binning, comparative biology and taxonomic classification.</title>
        <authorList>
            <person name="Goeker M."/>
        </authorList>
    </citation>
    <scope>NUCLEOTIDE SEQUENCE [LARGE SCALE GENOMIC DNA]</scope>
    <source>
        <strain evidence="2 3">DSM 6462</strain>
    </source>
</reference>
<evidence type="ECO:0000313" key="2">
    <source>
        <dbReference type="EMBL" id="PXW51197.1"/>
    </source>
</evidence>
<gene>
    <name evidence="2" type="ORF">C7450_12188</name>
</gene>